<dbReference type="InterPro" id="IPR044974">
    <property type="entry name" value="Disease_R_plants"/>
</dbReference>
<dbReference type="GO" id="GO:0002758">
    <property type="term" value="P:innate immune response-activating signaling pathway"/>
    <property type="evidence" value="ECO:0007669"/>
    <property type="project" value="UniProtKB-ARBA"/>
</dbReference>
<feature type="domain" description="Disease resistance protein winged helix" evidence="4">
    <location>
        <begin position="91"/>
        <end position="162"/>
    </location>
</feature>
<dbReference type="FunFam" id="1.10.10.10:FF:000322">
    <property type="entry name" value="Probable disease resistance protein At1g63360"/>
    <property type="match status" value="1"/>
</dbReference>
<proteinExistence type="predicted"/>
<evidence type="ECO:0000256" key="2">
    <source>
        <dbReference type="ARBA" id="ARBA00022821"/>
    </source>
</evidence>
<feature type="compositionally biased region" description="Polar residues" evidence="3">
    <location>
        <begin position="690"/>
        <end position="719"/>
    </location>
</feature>
<evidence type="ECO:0000313" key="7">
    <source>
        <dbReference type="Proteomes" id="UP000032180"/>
    </source>
</evidence>
<dbReference type="Proteomes" id="UP000032180">
    <property type="component" value="Chromosome 5"/>
</dbReference>
<dbReference type="GO" id="GO:0043531">
    <property type="term" value="F:ADP binding"/>
    <property type="evidence" value="ECO:0007669"/>
    <property type="project" value="InterPro"/>
</dbReference>
<dbReference type="PANTHER" id="PTHR23155:SF1181">
    <property type="entry name" value="OS08G0170200 PROTEIN"/>
    <property type="match status" value="1"/>
</dbReference>
<protein>
    <submittedName>
        <fullName evidence="6">Uncharacterized protein</fullName>
    </submittedName>
</protein>
<dbReference type="InterPro" id="IPR042197">
    <property type="entry name" value="Apaf_helical"/>
</dbReference>
<dbReference type="eggNOG" id="KOG4658">
    <property type="taxonomic scope" value="Eukaryota"/>
</dbReference>
<evidence type="ECO:0000313" key="6">
    <source>
        <dbReference type="EnsemblPlants" id="LPERR05G11800.1"/>
    </source>
</evidence>
<dbReference type="InterPro" id="IPR036388">
    <property type="entry name" value="WH-like_DNA-bd_sf"/>
</dbReference>
<reference evidence="7" key="2">
    <citation type="submission" date="2013-12" db="EMBL/GenBank/DDBJ databases">
        <authorList>
            <person name="Yu Y."/>
            <person name="Lee S."/>
            <person name="de Baynast K."/>
            <person name="Wissotski M."/>
            <person name="Liu L."/>
            <person name="Talag J."/>
            <person name="Goicoechea J."/>
            <person name="Angelova A."/>
            <person name="Jetty R."/>
            <person name="Kudrna D."/>
            <person name="Golser W."/>
            <person name="Rivera L."/>
            <person name="Zhang J."/>
            <person name="Wing R."/>
        </authorList>
    </citation>
    <scope>NUCLEOTIDE SEQUENCE</scope>
</reference>
<dbReference type="Gene3D" id="1.10.8.430">
    <property type="entry name" value="Helical domain of apoptotic protease-activating factors"/>
    <property type="match status" value="1"/>
</dbReference>
<name>A0A0D9WG10_9ORYZ</name>
<dbReference type="EnsemblPlants" id="LPERR05G11800.1">
    <property type="protein sequence ID" value="LPERR05G11800.1"/>
    <property type="gene ID" value="LPERR05G11800"/>
</dbReference>
<feature type="region of interest" description="Disordered" evidence="3">
    <location>
        <begin position="690"/>
        <end position="730"/>
    </location>
</feature>
<feature type="domain" description="Disease resistance R13L4/SHOC-2-like LRR" evidence="5">
    <location>
        <begin position="227"/>
        <end position="588"/>
    </location>
</feature>
<evidence type="ECO:0000256" key="3">
    <source>
        <dbReference type="SAM" id="MobiDB-lite"/>
    </source>
</evidence>
<keyword evidence="1" id="KW-0677">Repeat</keyword>
<dbReference type="Pfam" id="PF23598">
    <property type="entry name" value="LRR_14"/>
    <property type="match status" value="1"/>
</dbReference>
<sequence>MLFYKRIFREEQKCPENDLAEVTDKILDKCGGVPLAIIAIASLLVDRPWEDWSKTYDSINFGHEDNTMRILSYSYYDLPSYLKLCLLDLGMFPEDSTISKDRSIWRWIAQGFIHLDNEGGHLFQLGERYFNELLNRSMIQPVENSDHSICACRLHDIVLDLIQALSREENFMTKFSLVNCTHSEIGTKMKEMSQPSPSLHSKARRLSIEGCILQQIPQDTIGMPELLRTLSIQNSEIQNMHPLSIFKVCRVLMIESSKIPHLRDLGKLLHLKFLVIDKAPIDELPKEIGNLRSLQSLIISGTRIRELPLTVFSLTQLMYMRIEEIGNLPVDRIGNLTSLEELCLNPIFGESAAYDFARELGKLTRLRVLEINFYDAVDDSWHQVFLQSLCSLREIHNLDLQFVGETSTAGATWEGWELPRQLQLLYIACISFSWLPATINRSLVPGLRYLTASVETIGAQDIENLGRLPELQYLCLYLNGPTPILIPEFIVCSADGFKNLRACKVSMQFKFLQGAMPKLEILDFSVPVRFRRQTMNEISDFDFGLVNLISLERVSAWVSCFDASEMDVAKAEAALRRAVEDHPNRPTLQMIRTDEYDMLSDQDLKVQEAEPSFRISVREMKDNGTDPDIYSNLQSCLEKVNIDVDCENANLREVEEVEAALRQAANVDTKSPSPTLELTRINTDKMVSASDNCYSENDQDDSAGNNSITQLPSVQNEQDIWSDKKEMLDS</sequence>
<feature type="compositionally biased region" description="Basic and acidic residues" evidence="3">
    <location>
        <begin position="721"/>
        <end position="730"/>
    </location>
</feature>
<dbReference type="InterPro" id="IPR027417">
    <property type="entry name" value="P-loop_NTPase"/>
</dbReference>
<dbReference type="HOGENOM" id="CLU_000837_25_3_1"/>
<dbReference type="Gene3D" id="1.10.10.10">
    <property type="entry name" value="Winged helix-like DNA-binding domain superfamily/Winged helix DNA-binding domain"/>
    <property type="match status" value="1"/>
</dbReference>
<organism evidence="6 7">
    <name type="scientific">Leersia perrieri</name>
    <dbReference type="NCBI Taxonomy" id="77586"/>
    <lineage>
        <taxon>Eukaryota</taxon>
        <taxon>Viridiplantae</taxon>
        <taxon>Streptophyta</taxon>
        <taxon>Embryophyta</taxon>
        <taxon>Tracheophyta</taxon>
        <taxon>Spermatophyta</taxon>
        <taxon>Magnoliopsida</taxon>
        <taxon>Liliopsida</taxon>
        <taxon>Poales</taxon>
        <taxon>Poaceae</taxon>
        <taxon>BOP clade</taxon>
        <taxon>Oryzoideae</taxon>
        <taxon>Oryzeae</taxon>
        <taxon>Oryzinae</taxon>
        <taxon>Leersia</taxon>
    </lineage>
</organism>
<evidence type="ECO:0000259" key="5">
    <source>
        <dbReference type="Pfam" id="PF23598"/>
    </source>
</evidence>
<dbReference type="InterPro" id="IPR032675">
    <property type="entry name" value="LRR_dom_sf"/>
</dbReference>
<dbReference type="InterPro" id="IPR055414">
    <property type="entry name" value="LRR_R13L4/SHOC2-like"/>
</dbReference>
<keyword evidence="7" id="KW-1185">Reference proteome</keyword>
<keyword evidence="2" id="KW-0611">Plant defense</keyword>
<dbReference type="GO" id="GO:0042742">
    <property type="term" value="P:defense response to bacterium"/>
    <property type="evidence" value="ECO:0007669"/>
    <property type="project" value="UniProtKB-ARBA"/>
</dbReference>
<dbReference type="InterPro" id="IPR058922">
    <property type="entry name" value="WHD_DRP"/>
</dbReference>
<dbReference type="Pfam" id="PF23559">
    <property type="entry name" value="WHD_DRP"/>
    <property type="match status" value="1"/>
</dbReference>
<dbReference type="SUPFAM" id="SSF52540">
    <property type="entry name" value="P-loop containing nucleoside triphosphate hydrolases"/>
    <property type="match status" value="1"/>
</dbReference>
<reference evidence="6 7" key="1">
    <citation type="submission" date="2012-08" db="EMBL/GenBank/DDBJ databases">
        <title>Oryza genome evolution.</title>
        <authorList>
            <person name="Wing R.A."/>
        </authorList>
    </citation>
    <scope>NUCLEOTIDE SEQUENCE</scope>
</reference>
<reference evidence="6" key="3">
    <citation type="submission" date="2015-04" db="UniProtKB">
        <authorList>
            <consortium name="EnsemblPlants"/>
        </authorList>
    </citation>
    <scope>IDENTIFICATION</scope>
</reference>
<dbReference type="Gene3D" id="3.80.10.10">
    <property type="entry name" value="Ribonuclease Inhibitor"/>
    <property type="match status" value="1"/>
</dbReference>
<evidence type="ECO:0000259" key="4">
    <source>
        <dbReference type="Pfam" id="PF23559"/>
    </source>
</evidence>
<dbReference type="Gramene" id="LPERR05G11800.1">
    <property type="protein sequence ID" value="LPERR05G11800.1"/>
    <property type="gene ID" value="LPERR05G11800"/>
</dbReference>
<dbReference type="STRING" id="77586.A0A0D9WG10"/>
<dbReference type="SUPFAM" id="SSF52058">
    <property type="entry name" value="L domain-like"/>
    <property type="match status" value="1"/>
</dbReference>
<accession>A0A0D9WG10</accession>
<evidence type="ECO:0000256" key="1">
    <source>
        <dbReference type="ARBA" id="ARBA00022737"/>
    </source>
</evidence>
<dbReference type="AlphaFoldDB" id="A0A0D9WG10"/>
<dbReference type="GO" id="GO:0009626">
    <property type="term" value="P:plant-type hypersensitive response"/>
    <property type="evidence" value="ECO:0007669"/>
    <property type="project" value="UniProtKB-ARBA"/>
</dbReference>
<dbReference type="PANTHER" id="PTHR23155">
    <property type="entry name" value="DISEASE RESISTANCE PROTEIN RP"/>
    <property type="match status" value="1"/>
</dbReference>